<name>A0A9P5VJI5_9FUNG</name>
<dbReference type="PANTHER" id="PTHR24111">
    <property type="entry name" value="LEUCINE-RICH REPEAT-CONTAINING PROTEIN 34"/>
    <property type="match status" value="1"/>
</dbReference>
<feature type="region of interest" description="Disordered" evidence="2">
    <location>
        <begin position="327"/>
        <end position="358"/>
    </location>
</feature>
<dbReference type="SMART" id="SM00368">
    <property type="entry name" value="LRR_RI"/>
    <property type="match status" value="9"/>
</dbReference>
<evidence type="ECO:0000256" key="2">
    <source>
        <dbReference type="SAM" id="MobiDB-lite"/>
    </source>
</evidence>
<dbReference type="InterPro" id="IPR032675">
    <property type="entry name" value="LRR_dom_sf"/>
</dbReference>
<protein>
    <recommendedName>
        <fullName evidence="5">RNI-like protein</fullName>
    </recommendedName>
</protein>
<dbReference type="EMBL" id="JAAAUY010000585">
    <property type="protein sequence ID" value="KAF9328224.1"/>
    <property type="molecule type" value="Genomic_DNA"/>
</dbReference>
<dbReference type="Proteomes" id="UP000696485">
    <property type="component" value="Unassembled WGS sequence"/>
</dbReference>
<dbReference type="AlphaFoldDB" id="A0A9P5VJI5"/>
<dbReference type="CDD" id="cd00116">
    <property type="entry name" value="LRR_RI"/>
    <property type="match status" value="1"/>
</dbReference>
<proteinExistence type="predicted"/>
<dbReference type="InterPro" id="IPR052201">
    <property type="entry name" value="LRR-containing_regulator"/>
</dbReference>
<accession>A0A9P5VJI5</accession>
<reference evidence="3" key="1">
    <citation type="journal article" date="2020" name="Fungal Divers.">
        <title>Resolving the Mortierellaceae phylogeny through synthesis of multi-gene phylogenetics and phylogenomics.</title>
        <authorList>
            <person name="Vandepol N."/>
            <person name="Liber J."/>
            <person name="Desiro A."/>
            <person name="Na H."/>
            <person name="Kennedy M."/>
            <person name="Barry K."/>
            <person name="Grigoriev I.V."/>
            <person name="Miller A.N."/>
            <person name="O'Donnell K."/>
            <person name="Stajich J.E."/>
            <person name="Bonito G."/>
        </authorList>
    </citation>
    <scope>NUCLEOTIDE SEQUENCE</scope>
    <source>
        <strain evidence="3">NVP1</strain>
    </source>
</reference>
<gene>
    <name evidence="3" type="ORF">BG006_008550</name>
</gene>
<evidence type="ECO:0000256" key="1">
    <source>
        <dbReference type="ARBA" id="ARBA00022737"/>
    </source>
</evidence>
<evidence type="ECO:0000313" key="4">
    <source>
        <dbReference type="Proteomes" id="UP000696485"/>
    </source>
</evidence>
<keyword evidence="1" id="KW-0677">Repeat</keyword>
<dbReference type="Pfam" id="PF13516">
    <property type="entry name" value="LRR_6"/>
    <property type="match status" value="9"/>
</dbReference>
<dbReference type="Gene3D" id="3.80.10.10">
    <property type="entry name" value="Ribonuclease Inhibitor"/>
    <property type="match status" value="4"/>
</dbReference>
<dbReference type="SUPFAM" id="SSF52047">
    <property type="entry name" value="RNI-like"/>
    <property type="match status" value="3"/>
</dbReference>
<sequence>MANSTLATLDLENNSIGNNGVQALSETLKINSTLTTLDLSYNSIEGDEVHALSEALKTNSTLTTLNLHSNSIEDDGAQALSGALKTNSTLTTLDLGWNSIGDNGAQALSEALKTNSTLTTLTLQWNSIGDNGAQMLFEALKTNSTLTTLNLRHNSIGSNGAQALSEALRTNSTLTALVLWDNSIGSNGAQALSEALKTNSTLTILNLSRNSIGDNGAQALSEALKANSTLTTLTLYSNSIGDNGAQALSEALKTNLTGCHGVRSLIVTGLRLDCLQSHPFFGSELGIFPNLKYIRVTLEDKSRLVDQRLVMERCPQLSGCFLNEGYRSNRSRSRSTSRSSSCDSNATMETTESKESTVPTLDQVFQEQQLSDLDSLCVGSEIDFEDADLSSCLEAMDQVRRLTVDQGAFGRKSLYSLVPHFNVLQCLVLVRCYSVTGSMVQRILESCPMLINIVAPLIEATQIISGKRWLCLGLKTFKACIVLDSKGHSIGVQSRMVYVQLARLTQLKHLDIAADRGRGIQSLDLRLASGLYQLSTLSKLYGLQYAGTIQHISIEDVQWMREHWRLQTYPAQDLAHRGHQLWHTGKGLTLEGSRNAHHIRSLVIDDIDASVSFLVPCTRLNVIQFHANIVDDVIENWDRFAKIIRKNPNLQTLIIWDLNGTSTQEVWKVLSTCSSLKSVHIMNAKLDRDNALVFWEGCLGIQELFMSVLYPQDSAAFFDVAPNTLPNLHRLELYMVDQTSSADHLVILKKTPNLRTLLLPARPNILAPITALINILQDGYLPSLEALELSRLVEDADMALCLQAMNKVRALSSEYGILSNLAFSNLVRHFSTLPSLNLFRCPEFSGNMIQTILESCPLLQTIKAGILPASTIIAGKPWTCLRLTLFQVSILVDSGLETVRAQSWAVFARLA</sequence>
<feature type="compositionally biased region" description="Polar residues" evidence="2">
    <location>
        <begin position="342"/>
        <end position="358"/>
    </location>
</feature>
<organism evidence="3 4">
    <name type="scientific">Podila minutissima</name>
    <dbReference type="NCBI Taxonomy" id="64525"/>
    <lineage>
        <taxon>Eukaryota</taxon>
        <taxon>Fungi</taxon>
        <taxon>Fungi incertae sedis</taxon>
        <taxon>Mucoromycota</taxon>
        <taxon>Mortierellomycotina</taxon>
        <taxon>Mortierellomycetes</taxon>
        <taxon>Mortierellales</taxon>
        <taxon>Mortierellaceae</taxon>
        <taxon>Podila</taxon>
    </lineage>
</organism>
<evidence type="ECO:0008006" key="5">
    <source>
        <dbReference type="Google" id="ProtNLM"/>
    </source>
</evidence>
<keyword evidence="4" id="KW-1185">Reference proteome</keyword>
<comment type="caution">
    <text evidence="3">The sequence shown here is derived from an EMBL/GenBank/DDBJ whole genome shotgun (WGS) entry which is preliminary data.</text>
</comment>
<dbReference type="InterPro" id="IPR001611">
    <property type="entry name" value="Leu-rich_rpt"/>
</dbReference>
<dbReference type="PANTHER" id="PTHR24111:SF0">
    <property type="entry name" value="LEUCINE-RICH REPEAT-CONTAINING PROTEIN"/>
    <property type="match status" value="1"/>
</dbReference>
<evidence type="ECO:0000313" key="3">
    <source>
        <dbReference type="EMBL" id="KAF9328224.1"/>
    </source>
</evidence>